<accession>A0ACC6P225</accession>
<name>A0ACC6P225_9BURK</name>
<dbReference type="EMBL" id="JAWDIE010000009">
    <property type="protein sequence ID" value="MEJ7138242.1"/>
    <property type="molecule type" value="Genomic_DNA"/>
</dbReference>
<evidence type="ECO:0000313" key="1">
    <source>
        <dbReference type="EMBL" id="MEJ7138242.1"/>
    </source>
</evidence>
<keyword evidence="2" id="KW-1185">Reference proteome</keyword>
<reference evidence="1" key="1">
    <citation type="submission" date="2023-10" db="EMBL/GenBank/DDBJ databases">
        <title>Amphibacter perezi, gen. nov., sp. nov. a novel taxa of the family Comamonadaceae, class Betaproteobacteria isolated from the skin microbiota of Pelophylax perezi from different populations.</title>
        <authorList>
            <person name="Costa S."/>
            <person name="Proenca D.N."/>
            <person name="Lopes I."/>
            <person name="Morais P.V."/>
        </authorList>
    </citation>
    <scope>NUCLEOTIDE SEQUENCE</scope>
    <source>
        <strain evidence="1">SL12-8</strain>
    </source>
</reference>
<gene>
    <name evidence="1" type="ORF">RV045_07340</name>
</gene>
<comment type="caution">
    <text evidence="1">The sequence shown here is derived from an EMBL/GenBank/DDBJ whole genome shotgun (WGS) entry which is preliminary data.</text>
</comment>
<dbReference type="Proteomes" id="UP001364695">
    <property type="component" value="Unassembled WGS sequence"/>
</dbReference>
<proteinExistence type="predicted"/>
<keyword evidence="1" id="KW-0378">Hydrolase</keyword>
<organism evidence="1 2">
    <name type="scientific">Amphibiibacter pelophylacis</name>
    <dbReference type="NCBI Taxonomy" id="1799477"/>
    <lineage>
        <taxon>Bacteria</taxon>
        <taxon>Pseudomonadati</taxon>
        <taxon>Pseudomonadota</taxon>
        <taxon>Betaproteobacteria</taxon>
        <taxon>Burkholderiales</taxon>
        <taxon>Sphaerotilaceae</taxon>
        <taxon>Amphibiibacter</taxon>
    </lineage>
</organism>
<keyword evidence="1" id="KW-0269">Exonuclease</keyword>
<sequence>MSPTAALPRPVLLLWAAVLAWSALGALGGLLIWQHAGADRGGLTVLWSLIWAGGLLAALRALWLRHLAPWPQVAQALKLREAGGVSGDIAVAGGAPVQELLGSLNRLLQRQRQERDDLQGHIDRASASVAREKQRLAALIDELGHSLVVCDPEGRVLLYNQQARGMFGRLSGHLSGHLSGSGASGQSAARAGSELLGLGRSLYHALDARLLAHAIEQLVELTRRDPARTARTRFVTTGGQGQLVRVQISAVRGLDAAPQPGATSDPQAYVLLLDDLTHDLAREAQNQSSVAAWRGLADEALAALHSASATEPLARLQARAQALQDSTAQQYSVRWPLQELSASDLLSLLRRQMDRVMPRPTDLLEAAAAQGIWLSVDSYALIHMLAALAERLKDERDVRFVQLRLTATDDTAYLDLIWLGQAMSTEAAMAWEQDALTLQGQPLGFTVREVLARHHAAFWLERERTLQQLYFRLQLPLAQTEAAPPALTTLDARPEFVDVDLFTRQASDTALDDRPLTDLIYTVFDTETTGLHPDQGDEIIQIGAVRVVGGRCLAHEGYEQLVDPGQPIPLAGIPIHGITDDQVRGQPGIAQVLPVFHAFARDSVLVAHNAAFDMRFLMLKEGVCRVRFDQPVLDTMLLSWVAQPDAPSHSLDALCERLQIAVVNRHTALGDALVTAQVLLRLIPLLATQGIHTLGQARQASQRSPLGRGG</sequence>
<protein>
    <submittedName>
        <fullName evidence="1">3'-5' exonuclease</fullName>
    </submittedName>
</protein>
<evidence type="ECO:0000313" key="2">
    <source>
        <dbReference type="Proteomes" id="UP001364695"/>
    </source>
</evidence>
<keyword evidence="1" id="KW-0540">Nuclease</keyword>